<dbReference type="InterPro" id="IPR050494">
    <property type="entry name" value="Ser_Thr_dual-spec_kinase"/>
</dbReference>
<evidence type="ECO:0000256" key="4">
    <source>
        <dbReference type="ARBA" id="ARBA00022777"/>
    </source>
</evidence>
<feature type="domain" description="Protein kinase" evidence="8">
    <location>
        <begin position="154"/>
        <end position="486"/>
    </location>
</feature>
<evidence type="ECO:0000313" key="9">
    <source>
        <dbReference type="EMBL" id="KAF0697687.1"/>
    </source>
</evidence>
<evidence type="ECO:0000256" key="3">
    <source>
        <dbReference type="ARBA" id="ARBA00022741"/>
    </source>
</evidence>
<evidence type="ECO:0000256" key="5">
    <source>
        <dbReference type="ARBA" id="ARBA00022840"/>
    </source>
</evidence>
<evidence type="ECO:0000313" key="11">
    <source>
        <dbReference type="Proteomes" id="UP000332933"/>
    </source>
</evidence>
<dbReference type="PANTHER" id="PTHR24058">
    <property type="entry name" value="DUAL SPECIFICITY PROTEIN KINASE"/>
    <property type="match status" value="1"/>
</dbReference>
<accession>A0A485KTV0</accession>
<dbReference type="Pfam" id="PF00069">
    <property type="entry name" value="Pkinase"/>
    <property type="match status" value="1"/>
</dbReference>
<keyword evidence="4" id="KW-0418">Kinase</keyword>
<dbReference type="PROSITE" id="PS00108">
    <property type="entry name" value="PROTEIN_KINASE_ST"/>
    <property type="match status" value="1"/>
</dbReference>
<evidence type="ECO:0000256" key="6">
    <source>
        <dbReference type="PROSITE-ProRule" id="PRU10141"/>
    </source>
</evidence>
<dbReference type="InterPro" id="IPR017441">
    <property type="entry name" value="Protein_kinase_ATP_BS"/>
</dbReference>
<proteinExistence type="predicted"/>
<evidence type="ECO:0000256" key="2">
    <source>
        <dbReference type="ARBA" id="ARBA00022679"/>
    </source>
</evidence>
<dbReference type="InterPro" id="IPR011009">
    <property type="entry name" value="Kinase-like_dom_sf"/>
</dbReference>
<dbReference type="InterPro" id="IPR000719">
    <property type="entry name" value="Prot_kinase_dom"/>
</dbReference>
<keyword evidence="2" id="KW-0808">Transferase</keyword>
<feature type="compositionally biased region" description="Basic and acidic residues" evidence="7">
    <location>
        <begin position="57"/>
        <end position="66"/>
    </location>
</feature>
<reference evidence="10 11" key="1">
    <citation type="submission" date="2019-03" db="EMBL/GenBank/DDBJ databases">
        <authorList>
            <person name="Gaulin E."/>
            <person name="Dumas B."/>
        </authorList>
    </citation>
    <scope>NUCLEOTIDE SEQUENCE [LARGE SCALE GENOMIC DNA]</scope>
    <source>
        <strain evidence="10">CBS 568.67</strain>
    </source>
</reference>
<organism evidence="10 11">
    <name type="scientific">Aphanomyces stellatus</name>
    <dbReference type="NCBI Taxonomy" id="120398"/>
    <lineage>
        <taxon>Eukaryota</taxon>
        <taxon>Sar</taxon>
        <taxon>Stramenopiles</taxon>
        <taxon>Oomycota</taxon>
        <taxon>Saprolegniomycetes</taxon>
        <taxon>Saprolegniales</taxon>
        <taxon>Verrucalvaceae</taxon>
        <taxon>Aphanomyces</taxon>
    </lineage>
</organism>
<dbReference type="PROSITE" id="PS50011">
    <property type="entry name" value="PROTEIN_KINASE_DOM"/>
    <property type="match status" value="1"/>
</dbReference>
<keyword evidence="11" id="KW-1185">Reference proteome</keyword>
<name>A0A485KTV0_9STRA</name>
<dbReference type="SMART" id="SM00220">
    <property type="entry name" value="S_TKc"/>
    <property type="match status" value="1"/>
</dbReference>
<dbReference type="Proteomes" id="UP000332933">
    <property type="component" value="Unassembled WGS sequence"/>
</dbReference>
<evidence type="ECO:0000313" key="10">
    <source>
        <dbReference type="EMBL" id="VFT88516.1"/>
    </source>
</evidence>
<feature type="binding site" evidence="6">
    <location>
        <position position="183"/>
    </location>
    <ligand>
        <name>ATP</name>
        <dbReference type="ChEBI" id="CHEBI:30616"/>
    </ligand>
</feature>
<dbReference type="PROSITE" id="PS00107">
    <property type="entry name" value="PROTEIN_KINASE_ATP"/>
    <property type="match status" value="1"/>
</dbReference>
<dbReference type="EMBL" id="CAADRA010005318">
    <property type="protein sequence ID" value="VFT88516.1"/>
    <property type="molecule type" value="Genomic_DNA"/>
</dbReference>
<reference evidence="9" key="2">
    <citation type="submission" date="2019-06" db="EMBL/GenBank/DDBJ databases">
        <title>Genomics analysis of Aphanomyces spp. identifies a new class of oomycete effector associated with host adaptation.</title>
        <authorList>
            <person name="Gaulin E."/>
        </authorList>
    </citation>
    <scope>NUCLEOTIDE SEQUENCE</scope>
    <source>
        <strain evidence="9">CBS 578.67</strain>
    </source>
</reference>
<dbReference type="InterPro" id="IPR008271">
    <property type="entry name" value="Ser/Thr_kinase_AS"/>
</dbReference>
<dbReference type="Gene3D" id="3.30.200.20">
    <property type="entry name" value="Phosphorylase Kinase, domain 1"/>
    <property type="match status" value="1"/>
</dbReference>
<evidence type="ECO:0000256" key="7">
    <source>
        <dbReference type="SAM" id="MobiDB-lite"/>
    </source>
</evidence>
<keyword evidence="1" id="KW-0723">Serine/threonine-protein kinase</keyword>
<evidence type="ECO:0000259" key="8">
    <source>
        <dbReference type="PROSITE" id="PS50011"/>
    </source>
</evidence>
<keyword evidence="5 6" id="KW-0067">ATP-binding</keyword>
<evidence type="ECO:0000256" key="1">
    <source>
        <dbReference type="ARBA" id="ARBA00022527"/>
    </source>
</evidence>
<dbReference type="PANTHER" id="PTHR24058:SF28">
    <property type="entry name" value="SERINE_THREONINE-PROTEIN KINASE MINIBRAIN"/>
    <property type="match status" value="1"/>
</dbReference>
<gene>
    <name evidence="10" type="primary">Aste57867_11658</name>
    <name evidence="9" type="ORF">As57867_011615</name>
    <name evidence="10" type="ORF">ASTE57867_11658</name>
</gene>
<dbReference type="GO" id="GO:0005524">
    <property type="term" value="F:ATP binding"/>
    <property type="evidence" value="ECO:0007669"/>
    <property type="project" value="UniProtKB-UniRule"/>
</dbReference>
<dbReference type="Gene3D" id="1.10.510.10">
    <property type="entry name" value="Transferase(Phosphotransferase) domain 1"/>
    <property type="match status" value="1"/>
</dbReference>
<dbReference type="EMBL" id="VJMH01005297">
    <property type="protein sequence ID" value="KAF0697687.1"/>
    <property type="molecule type" value="Genomic_DNA"/>
</dbReference>
<dbReference type="OrthoDB" id="9332038at2759"/>
<dbReference type="GO" id="GO:0004674">
    <property type="term" value="F:protein serine/threonine kinase activity"/>
    <property type="evidence" value="ECO:0007669"/>
    <property type="project" value="UniProtKB-KW"/>
</dbReference>
<dbReference type="AlphaFoldDB" id="A0A485KTV0"/>
<sequence length="543" mass="62153">MWVVTIEISFFLDSPAILCARDKVCEEEQNDCTQHIQQVKRRIRDDLVPPPPPPPRSTERHASTERNRVVVMEIKEHGMTRPGMRMTVQLMTTYKQINMVYYKSRRAKQVEKAVQSKDLSTGLTKQVDPAKKIDKIMAGHYTPVENEILHGRYRITRTRLGMGTFGQVLEAFDEELSKGVAIKIIKNQPHLAAQAESEVKILEYMHTSPHADRSHIVKLLDTFMHKGHKCLVFPLCSYDLLDLLRCCRFKGVSLKLVRKFAKQIIESLVFLSEAGIIHCDLKPENIVIARPNRSNIKIIDFGSSCRSDKRVYSYIQSRFYRAPEVILGMKYTTAIDMWSVGCILVELHTGKPLFEVEHPYDHLDRITQITGAIPAHIMEQVNPLQKAEYFEQIVENGEPTRNFRVKKAPAKKLSPLSLATDPAAYAGPQSLFGICTLEGRDERRLDKEPDHSADDYDHFIDLVQRMLDIDPQRRITPAAALNHPFFQAPQMQTRIGWDKKRTTDPRVDATQEDVAMGEDDPNEVFTHRAKQRKLLVPSHDDGV</sequence>
<feature type="region of interest" description="Disordered" evidence="7">
    <location>
        <begin position="42"/>
        <end position="66"/>
    </location>
</feature>
<protein>
    <submittedName>
        <fullName evidence="10">Aste57867_11658 protein</fullName>
    </submittedName>
</protein>
<keyword evidence="3 6" id="KW-0547">Nucleotide-binding</keyword>
<dbReference type="SUPFAM" id="SSF56112">
    <property type="entry name" value="Protein kinase-like (PK-like)"/>
    <property type="match status" value="1"/>
</dbReference>